<dbReference type="PANTHER" id="PTHR47505">
    <property type="entry name" value="DNA UTILIZATION PROTEIN YHGH"/>
    <property type="match status" value="1"/>
</dbReference>
<keyword evidence="4" id="KW-1185">Reference proteome</keyword>
<dbReference type="AlphaFoldDB" id="A0A6I1GHA3"/>
<dbReference type="EMBL" id="WBVT01000022">
    <property type="protein sequence ID" value="KAB7790082.1"/>
    <property type="molecule type" value="Genomic_DNA"/>
</dbReference>
<gene>
    <name evidence="3" type="ORF">F7D09_1427</name>
</gene>
<evidence type="ECO:0000256" key="1">
    <source>
        <dbReference type="ARBA" id="ARBA00008007"/>
    </source>
</evidence>
<name>A0A6I1GHA3_9BIFI</name>
<dbReference type="SUPFAM" id="SSF53271">
    <property type="entry name" value="PRTase-like"/>
    <property type="match status" value="1"/>
</dbReference>
<comment type="caution">
    <text evidence="3">The sequence shown here is derived from an EMBL/GenBank/DDBJ whole genome shotgun (WGS) entry which is preliminary data.</text>
</comment>
<proteinExistence type="inferred from homology"/>
<dbReference type="Pfam" id="PF00156">
    <property type="entry name" value="Pribosyltran"/>
    <property type="match status" value="1"/>
</dbReference>
<evidence type="ECO:0000313" key="4">
    <source>
        <dbReference type="Proteomes" id="UP000441772"/>
    </source>
</evidence>
<accession>A0A6I1GHA3</accession>
<evidence type="ECO:0000313" key="3">
    <source>
        <dbReference type="EMBL" id="KAB7790082.1"/>
    </source>
</evidence>
<dbReference type="InterPro" id="IPR000836">
    <property type="entry name" value="PRTase_dom"/>
</dbReference>
<dbReference type="CDD" id="cd06223">
    <property type="entry name" value="PRTases_typeI"/>
    <property type="match status" value="1"/>
</dbReference>
<dbReference type="InterPro" id="IPR051910">
    <property type="entry name" value="ComF/GntX_DNA_util-trans"/>
</dbReference>
<dbReference type="GO" id="GO:0016740">
    <property type="term" value="F:transferase activity"/>
    <property type="evidence" value="ECO:0007669"/>
    <property type="project" value="UniProtKB-KW"/>
</dbReference>
<dbReference type="Gene3D" id="3.40.50.2020">
    <property type="match status" value="1"/>
</dbReference>
<comment type="similarity">
    <text evidence="1">Belongs to the ComF/GntX family.</text>
</comment>
<evidence type="ECO:0000259" key="2">
    <source>
        <dbReference type="Pfam" id="PF00156"/>
    </source>
</evidence>
<dbReference type="PANTHER" id="PTHR47505:SF1">
    <property type="entry name" value="DNA UTILIZATION PROTEIN YHGH"/>
    <property type="match status" value="1"/>
</dbReference>
<keyword evidence="3" id="KW-0808">Transferase</keyword>
<dbReference type="Proteomes" id="UP000441772">
    <property type="component" value="Unassembled WGS sequence"/>
</dbReference>
<protein>
    <submittedName>
        <fullName evidence="3">Phosphoribosyl transferase</fullName>
    </submittedName>
</protein>
<organism evidence="3 4">
    <name type="scientific">Bifidobacterium leontopitheci</name>
    <dbReference type="NCBI Taxonomy" id="2650774"/>
    <lineage>
        <taxon>Bacteria</taxon>
        <taxon>Bacillati</taxon>
        <taxon>Actinomycetota</taxon>
        <taxon>Actinomycetes</taxon>
        <taxon>Bifidobacteriales</taxon>
        <taxon>Bifidobacteriaceae</taxon>
        <taxon>Bifidobacterium</taxon>
    </lineage>
</organism>
<reference evidence="3 4" key="1">
    <citation type="submission" date="2019-09" db="EMBL/GenBank/DDBJ databases">
        <title>Characterization of the phylogenetic diversity of two novel species belonging to the genus Bifidobacterium: Bifidobacterium cebidarum sp. nov. and Bifidobacterium leontopitheci sp. nov.</title>
        <authorList>
            <person name="Lugli G.A."/>
            <person name="Duranti S."/>
            <person name="Milani C."/>
            <person name="Turroni F."/>
            <person name="Ventura M."/>
        </authorList>
    </citation>
    <scope>NUCLEOTIDE SEQUENCE [LARGE SCALE GENOMIC DNA]</scope>
    <source>
        <strain evidence="3 4">LMG 31471</strain>
    </source>
</reference>
<sequence>MLRDVFVRLASTAAALARLARDLMIPRGCAGCDMPDRVLCGDCTALMTEHVRFDLPGTLTGEGLACGAYRGPVRHAVLQWKDHGDEECDGPFSRLLADLLTGSGRLDGRPLLLVPAPSTSRSMHERGRWHMRQLTVRMASRLKRDGYGDIAVVPLLRTVGAGGKSVQMSGAAQRAQRLDGHIAVTRRANATGERRQVVLVDDIVTSGATMRYCVDALRRGGYDVLTAVVLAHTPLRRVDPEPAADGNCRSPHPR</sequence>
<feature type="domain" description="Phosphoribosyltransferase" evidence="2">
    <location>
        <begin position="177"/>
        <end position="238"/>
    </location>
</feature>
<dbReference type="InterPro" id="IPR029057">
    <property type="entry name" value="PRTase-like"/>
</dbReference>